<protein>
    <recommendedName>
        <fullName evidence="3">Cupin domain-containing protein</fullName>
    </recommendedName>
</protein>
<evidence type="ECO:0000313" key="2">
    <source>
        <dbReference type="Proteomes" id="UP000432350"/>
    </source>
</evidence>
<reference evidence="1 2" key="1">
    <citation type="submission" date="2019-10" db="EMBL/GenBank/DDBJ databases">
        <authorList>
            <person name="Karimi E."/>
        </authorList>
    </citation>
    <scope>NUCLEOTIDE SEQUENCE [LARGE SCALE GENOMIC DNA]</scope>
    <source>
        <strain evidence="1">Sphingobacterium sp. 8BC</strain>
    </source>
</reference>
<organism evidence="1 2">
    <name type="scientific">Sphingobacterium multivorum</name>
    <dbReference type="NCBI Taxonomy" id="28454"/>
    <lineage>
        <taxon>Bacteria</taxon>
        <taxon>Pseudomonadati</taxon>
        <taxon>Bacteroidota</taxon>
        <taxon>Sphingobacteriia</taxon>
        <taxon>Sphingobacteriales</taxon>
        <taxon>Sphingobacteriaceae</taxon>
        <taxon>Sphingobacterium</taxon>
    </lineage>
</organism>
<proteinExistence type="predicted"/>
<sequence length="32" mass="3514">MLVPPQNGPSPSSHADFFESLYIVEGEIEVHS</sequence>
<evidence type="ECO:0000313" key="1">
    <source>
        <dbReference type="EMBL" id="VXC96901.1"/>
    </source>
</evidence>
<dbReference type="Proteomes" id="UP000432350">
    <property type="component" value="Unassembled WGS sequence"/>
</dbReference>
<accession>A0A654CTY7</accession>
<dbReference type="AlphaFoldDB" id="A0A654CTY7"/>
<evidence type="ECO:0008006" key="3">
    <source>
        <dbReference type="Google" id="ProtNLM"/>
    </source>
</evidence>
<dbReference type="EMBL" id="CABWMV010000024">
    <property type="protein sequence ID" value="VXC96901.1"/>
    <property type="molecule type" value="Genomic_DNA"/>
</dbReference>
<gene>
    <name evidence="1" type="ORF">SPHINGO8BC_51224</name>
</gene>
<name>A0A654CTY7_SPHMU</name>